<dbReference type="GO" id="GO:0043565">
    <property type="term" value="F:sequence-specific DNA binding"/>
    <property type="evidence" value="ECO:0007669"/>
    <property type="project" value="InterPro"/>
</dbReference>
<dbReference type="InterPro" id="IPR025422">
    <property type="entry name" value="TGA_domain"/>
</dbReference>
<sequence length="278" mass="31831">MTNTIFDVEHESFHNFFECWLAEQNQHLQDLIIASQNNQTTRNNLNNGNTTTTAAANTNTSLRTLVERVVKHYEQYYEAKSRWVKQDVLKMLSPSWTTSLEDAFLWIGGWRPSMAFHLFYSKSGLQLEARLTELIEGLDTGDLADISQHQLMQVDHLQRRTVKEERDITEKMAKQQESVADTSMVELSHLITELMSTNAGHEQEVEEDRVESVLASKEQGLEEILQRADSLRLKTLKAMTHILTPIQAVHFLIAAAELHLRLHDWGKKEDASSRGNSS</sequence>
<name>A0A6P5S3X0_PRUAV</name>
<evidence type="ECO:0000313" key="2">
    <source>
        <dbReference type="Proteomes" id="UP000515124"/>
    </source>
</evidence>
<dbReference type="GO" id="GO:0006351">
    <property type="term" value="P:DNA-templated transcription"/>
    <property type="evidence" value="ECO:0007669"/>
    <property type="project" value="InterPro"/>
</dbReference>
<dbReference type="GeneID" id="110753719"/>
<dbReference type="RefSeq" id="XP_021810359.1">
    <property type="nucleotide sequence ID" value="XM_021954667.1"/>
</dbReference>
<reference evidence="3" key="1">
    <citation type="submission" date="2025-08" db="UniProtKB">
        <authorList>
            <consortium name="RefSeq"/>
        </authorList>
    </citation>
    <scope>IDENTIFICATION</scope>
</reference>
<dbReference type="PANTHER" id="PTHR46354">
    <property type="entry name" value="DOG1 DOMAIN-CONTAINING PROTEIN"/>
    <property type="match status" value="1"/>
</dbReference>
<dbReference type="AlphaFoldDB" id="A0A6P5S3X0"/>
<gene>
    <name evidence="3" type="primary">LOC110753719</name>
</gene>
<accession>A0A6P5S3X0</accession>
<dbReference type="PANTHER" id="PTHR46354:SF4">
    <property type="entry name" value="PROTEIN DOG1-LIKE 3"/>
    <property type="match status" value="1"/>
</dbReference>
<feature type="domain" description="DOG1" evidence="1">
    <location>
        <begin position="10"/>
        <end position="272"/>
    </location>
</feature>
<dbReference type="Pfam" id="PF14144">
    <property type="entry name" value="DOG1"/>
    <property type="match status" value="1"/>
</dbReference>
<dbReference type="PROSITE" id="PS51806">
    <property type="entry name" value="DOG1"/>
    <property type="match status" value="1"/>
</dbReference>
<dbReference type="KEGG" id="pavi:110753719"/>
<dbReference type="InterPro" id="IPR051886">
    <property type="entry name" value="Seed_Dev/Stress_Resp_Reg"/>
</dbReference>
<keyword evidence="2" id="KW-1185">Reference proteome</keyword>
<proteinExistence type="predicted"/>
<dbReference type="Gramene" id="Pav_sc0000372.1_g170.1.mk:mrna">
    <property type="protein sequence ID" value="Pav_sc0000372.1_g170.1.mk:CDS:1"/>
    <property type="gene ID" value="Pav_sc0000372.1_g170.1.mk"/>
</dbReference>
<protein>
    <submittedName>
        <fullName evidence="3">Protein DOG1-like 4</fullName>
    </submittedName>
</protein>
<organism evidence="2 3">
    <name type="scientific">Prunus avium</name>
    <name type="common">Cherry</name>
    <name type="synonym">Cerasus avium</name>
    <dbReference type="NCBI Taxonomy" id="42229"/>
    <lineage>
        <taxon>Eukaryota</taxon>
        <taxon>Viridiplantae</taxon>
        <taxon>Streptophyta</taxon>
        <taxon>Embryophyta</taxon>
        <taxon>Tracheophyta</taxon>
        <taxon>Spermatophyta</taxon>
        <taxon>Magnoliopsida</taxon>
        <taxon>eudicotyledons</taxon>
        <taxon>Gunneridae</taxon>
        <taxon>Pentapetalae</taxon>
        <taxon>rosids</taxon>
        <taxon>fabids</taxon>
        <taxon>Rosales</taxon>
        <taxon>Rosaceae</taxon>
        <taxon>Amygdaloideae</taxon>
        <taxon>Amygdaleae</taxon>
        <taxon>Prunus</taxon>
    </lineage>
</organism>
<evidence type="ECO:0000259" key="1">
    <source>
        <dbReference type="PROSITE" id="PS51806"/>
    </source>
</evidence>
<evidence type="ECO:0000313" key="3">
    <source>
        <dbReference type="RefSeq" id="XP_021810359.1"/>
    </source>
</evidence>
<dbReference type="Proteomes" id="UP000515124">
    <property type="component" value="Unplaced"/>
</dbReference>